<feature type="compositionally biased region" description="Basic residues" evidence="2">
    <location>
        <begin position="166"/>
        <end position="177"/>
    </location>
</feature>
<evidence type="ECO:0000313" key="5">
    <source>
        <dbReference type="Proteomes" id="UP001105220"/>
    </source>
</evidence>
<feature type="compositionally biased region" description="Acidic residues" evidence="2">
    <location>
        <begin position="286"/>
        <end position="305"/>
    </location>
</feature>
<feature type="compositionally biased region" description="Acidic residues" evidence="2">
    <location>
        <begin position="1144"/>
        <end position="1165"/>
    </location>
</feature>
<feature type="region of interest" description="Disordered" evidence="2">
    <location>
        <begin position="137"/>
        <end position="307"/>
    </location>
</feature>
<feature type="compositionally biased region" description="Basic residues" evidence="2">
    <location>
        <begin position="187"/>
        <end position="200"/>
    </location>
</feature>
<evidence type="ECO:0000313" key="4">
    <source>
        <dbReference type="EnsemblMetazoa" id="ACON011659-PA"/>
    </source>
</evidence>
<dbReference type="VEuPathDB" id="VectorBase:ACON2_031588"/>
<dbReference type="EnsemblMetazoa" id="ACON011659-RA">
    <property type="protein sequence ID" value="ACON011659-PA"/>
    <property type="gene ID" value="ACON011659"/>
</dbReference>
<feature type="compositionally biased region" description="Pro residues" evidence="2">
    <location>
        <begin position="661"/>
        <end position="675"/>
    </location>
</feature>
<feature type="compositionally biased region" description="Acidic residues" evidence="2">
    <location>
        <begin position="418"/>
        <end position="428"/>
    </location>
</feature>
<proteinExistence type="predicted"/>
<keyword evidence="3" id="KW-0812">Transmembrane</keyword>
<feature type="compositionally biased region" description="Basic residues" evidence="2">
    <location>
        <begin position="248"/>
        <end position="263"/>
    </location>
</feature>
<keyword evidence="5" id="KW-1185">Reference proteome</keyword>
<keyword evidence="3" id="KW-1133">Transmembrane helix</keyword>
<protein>
    <submittedName>
        <fullName evidence="4">Uncharacterized protein</fullName>
    </submittedName>
</protein>
<accession>A0A6E8W4J3</accession>
<evidence type="ECO:0000256" key="1">
    <source>
        <dbReference type="SAM" id="Coils"/>
    </source>
</evidence>
<feature type="transmembrane region" description="Helical" evidence="3">
    <location>
        <begin position="1376"/>
        <end position="1402"/>
    </location>
</feature>
<dbReference type="VEuPathDB" id="VectorBase:ACON011659"/>
<feature type="compositionally biased region" description="Low complexity" evidence="2">
    <location>
        <begin position="482"/>
        <end position="494"/>
    </location>
</feature>
<reference key="1">
    <citation type="journal article" date="2019" name="Genes (Basel)">
        <title>A High-Quality De novo Genome Assembly from a Single Mosquito Using PacBio Sequencing.</title>
        <authorList>
            <person name="Kingan S.B."/>
            <person name="Heaton H."/>
            <person name="Cudini J."/>
            <person name="Lambert C.C."/>
            <person name="Baybayan P."/>
            <person name="Galvin B.D."/>
            <person name="Durbin R."/>
            <person name="Korlach J."/>
            <person name="Lawniczak M.K.N."/>
        </authorList>
    </citation>
    <scope>NUCLEOTIDE SEQUENCE [LARGE SCALE GENOMIC DNA]</scope>
    <source>
        <strain>Mali-NIH</strain>
    </source>
</reference>
<evidence type="ECO:0000256" key="3">
    <source>
        <dbReference type="SAM" id="Phobius"/>
    </source>
</evidence>
<feature type="compositionally biased region" description="Acidic residues" evidence="2">
    <location>
        <begin position="1198"/>
        <end position="1210"/>
    </location>
</feature>
<feature type="compositionally biased region" description="Acidic residues" evidence="2">
    <location>
        <begin position="48"/>
        <end position="84"/>
    </location>
</feature>
<feature type="coiled-coil region" evidence="1">
    <location>
        <begin position="999"/>
        <end position="1033"/>
    </location>
</feature>
<feature type="compositionally biased region" description="Low complexity" evidence="2">
    <location>
        <begin position="646"/>
        <end position="660"/>
    </location>
</feature>
<feature type="compositionally biased region" description="Basic and acidic residues" evidence="2">
    <location>
        <begin position="1172"/>
        <end position="1187"/>
    </location>
</feature>
<keyword evidence="1" id="KW-0175">Coiled coil</keyword>
<feature type="region of interest" description="Disordered" evidence="2">
    <location>
        <begin position="779"/>
        <end position="840"/>
    </location>
</feature>
<feature type="compositionally biased region" description="Low complexity" evidence="2">
    <location>
        <begin position="812"/>
        <end position="835"/>
    </location>
</feature>
<feature type="region of interest" description="Disordered" evidence="2">
    <location>
        <begin position="1122"/>
        <end position="1251"/>
    </location>
</feature>
<feature type="region of interest" description="Disordered" evidence="2">
    <location>
        <begin position="580"/>
        <end position="678"/>
    </location>
</feature>
<feature type="compositionally biased region" description="Basic and acidic residues" evidence="2">
    <location>
        <begin position="155"/>
        <end position="165"/>
    </location>
</feature>
<organism evidence="4 5">
    <name type="scientific">Anopheles coluzzii</name>
    <name type="common">African malaria mosquito</name>
    <dbReference type="NCBI Taxonomy" id="1518534"/>
    <lineage>
        <taxon>Eukaryota</taxon>
        <taxon>Metazoa</taxon>
        <taxon>Ecdysozoa</taxon>
        <taxon>Arthropoda</taxon>
        <taxon>Hexapoda</taxon>
        <taxon>Insecta</taxon>
        <taxon>Pterygota</taxon>
        <taxon>Neoptera</taxon>
        <taxon>Endopterygota</taxon>
        <taxon>Diptera</taxon>
        <taxon>Nematocera</taxon>
        <taxon>Culicoidea</taxon>
        <taxon>Culicidae</taxon>
        <taxon>Anophelinae</taxon>
        <taxon>Anopheles</taxon>
    </lineage>
</organism>
<dbReference type="VEuPathDB" id="VectorBase:ACMO_013440"/>
<feature type="compositionally biased region" description="Polar residues" evidence="2">
    <location>
        <begin position="864"/>
        <end position="885"/>
    </location>
</feature>
<evidence type="ECO:0000256" key="2">
    <source>
        <dbReference type="SAM" id="MobiDB-lite"/>
    </source>
</evidence>
<keyword evidence="3" id="KW-0472">Membrane</keyword>
<reference evidence="4" key="2">
    <citation type="submission" date="2020-05" db="UniProtKB">
        <authorList>
            <consortium name="EnsemblMetazoa"/>
        </authorList>
    </citation>
    <scope>IDENTIFICATION</scope>
    <source>
        <strain evidence="4">Ngousso</strain>
    </source>
</reference>
<feature type="compositionally biased region" description="Acidic residues" evidence="2">
    <location>
        <begin position="604"/>
        <end position="613"/>
    </location>
</feature>
<feature type="compositionally biased region" description="Basic and acidic residues" evidence="2">
    <location>
        <begin position="1225"/>
        <end position="1236"/>
    </location>
</feature>
<feature type="region of interest" description="Disordered" evidence="2">
    <location>
        <begin position="330"/>
        <end position="350"/>
    </location>
</feature>
<feature type="region of interest" description="Disordered" evidence="2">
    <location>
        <begin position="1"/>
        <end position="91"/>
    </location>
</feature>
<name>A0A6E8W4J3_ANOCL</name>
<sequence>MPTSLTERTRFLCTMGNPDEEKLPSAPSPSSGDLPDGLVLVSSGSEAQDAEDEDHEEGEIQDEDEDEQEQQQQQELEDISSEEESTIRERMAALEAMDKKLGMMKKKIANRSIYEGYLDEEDVMNGKENYCYYYPQHQQSSYRAQKTYKSSAPVGREDSRHGTSKREKRTSGTKRHAEKPPKEKPVKRSSHRHRKRRKYASRSPSPAQRRPVSTDSEPETTAVDREYLKIACGIGNSKSGRLPGGRNPLKKKLLLQAAQKRKSATAGKRTPVAIVSLDSSSSEHDMELEDDEGDGEEEEEEEEEELKLRLLALSTKPVVREAGLSDIISELQIPSPPPPPAIQLQTDATADDQSAEELRLIALKTAILKKHATRCKRRELDNEQPYSPSDDIVLSPVREMPPPYDPSGVYSDGRDSVELLDDDTDDVQIVEPQYEHIDLVDSDDNGNDMEISPLASPLGGTDRAEQDMEEDSQQPIDMELASSSENSRSGRPSPVGDGRRSGMDQKLLLLHTAAADSCDSALFHRRGDLVPESPPVTPDSMEEAEAEALRHLLLTKMRQKQSKRQEQEVVVRDEMAVPTVRDEALETVPTEASSPEVPLQREPEVEEEEEEEEIHSAPKTQQNPARPNLITLVDQKQPRKRRKKSLAIASASVVPAAPVTPVSPSPTLPELPPKPAKAAPALVQTQKLVNNPNKLINLNRSAAPSPPMRTESPKELTTVDTFVSRPVPKLVIQLGHSDSDSDVDFGGVTPENGGAVNETAMPPTARFEEQLDKFLKSVRSKSTTAGTNEAGEEELPHSERANSGKSIHSIRQQQASKQAAKKQPTSSSTMATPTAVKHLSKSAQLEYMKLVARMAQLERDKLARQQTQATVRRTSDNGSSSTSNAVPRDNSVPKVVVAASEEPVSSKSAAEQRTEPKSGKSPGRRKQSHSGSTPTKVAEAQEPVLDPIERKLQQIRASLPNLTEASRNRLLLTAETQLENHSDSFLSDLEQHNATIIEAQQARRELYHLESRIDLLREKLALLERVHERQRVRTRDTLANLHTTRKKILSGRKRSGELERMCIQIGRAVKGESYQMPVGANGREVQQQMRILIAEMQQLKSIRKPTLEEFKEEMIANHKRRLANANETNAYDNEQSEERQQVVPEEEQEEEEEDEEEAEEQEEEVQSPPVDAEQKCASEMSEQKEELCEADPQTVPNEEIEQEDAEDVQEPSEQLEQLDMQSIEAAKEADRSDSKPLEQLSVQPVAPAVDDKDDHVTALENSATVQAEPQSEVQMRQEEETVPSAPVPDQCQMNDTANETEELVVGEAYRIEKYTSPLMSLKQRTFPPTVSFARTSSAVSALIGTASTSTLISGRPRKLECCNGVFLPPPPPALNLMLEVAVCVTLCVPSIVFRLFVLIFLFSFRTQRVFRIVPSSHEPVG</sequence>
<feature type="compositionally biased region" description="Polar residues" evidence="2">
    <location>
        <begin position="137"/>
        <end position="150"/>
    </location>
</feature>
<feature type="compositionally biased region" description="Low complexity" evidence="2">
    <location>
        <begin position="892"/>
        <end position="909"/>
    </location>
</feature>
<dbReference type="Proteomes" id="UP001105220">
    <property type="component" value="Unplaced"/>
</dbReference>
<feature type="region of interest" description="Disordered" evidence="2">
    <location>
        <begin position="697"/>
        <end position="716"/>
    </location>
</feature>
<feature type="region of interest" description="Disordered" evidence="2">
    <location>
        <begin position="861"/>
        <end position="943"/>
    </location>
</feature>
<feature type="region of interest" description="Disordered" evidence="2">
    <location>
        <begin position="374"/>
        <end position="506"/>
    </location>
</feature>